<gene>
    <name evidence="2" type="ORF">DAT39_022863</name>
</gene>
<evidence type="ECO:0000313" key="3">
    <source>
        <dbReference type="Proteomes" id="UP000727407"/>
    </source>
</evidence>
<keyword evidence="3" id="KW-1185">Reference proteome</keyword>
<comment type="caution">
    <text evidence="2">The sequence shown here is derived from an EMBL/GenBank/DDBJ whole genome shotgun (WGS) entry which is preliminary data.</text>
</comment>
<protein>
    <submittedName>
        <fullName evidence="2">Uncharacterized protein</fullName>
    </submittedName>
</protein>
<dbReference type="Proteomes" id="UP000727407">
    <property type="component" value="Unassembled WGS sequence"/>
</dbReference>
<name>A0A8J4T1W4_CLAMG</name>
<proteinExistence type="predicted"/>
<dbReference type="AlphaFoldDB" id="A0A8J4T1W4"/>
<sequence length="129" mass="13955">LGPSQSSPSTPQSSSTPSGSFLSVSLSSSDSDTSRQPKRIRCDEVLSSSARDLIKQILQTKPGGTSILEEYEVTGTLSDVRRRQMVNILAAHMVETEGRIPQRATKEKYALGIVTLFPALKDPLSTKGY</sequence>
<evidence type="ECO:0000256" key="1">
    <source>
        <dbReference type="SAM" id="MobiDB-lite"/>
    </source>
</evidence>
<dbReference type="PANTHER" id="PTHR31025:SF29">
    <property type="entry name" value="SI:CH211-196P9.1"/>
    <property type="match status" value="1"/>
</dbReference>
<reference evidence="2" key="1">
    <citation type="submission" date="2020-07" db="EMBL/GenBank/DDBJ databases">
        <title>Clarias magur genome sequencing, assembly and annotation.</title>
        <authorList>
            <person name="Kushwaha B."/>
            <person name="Kumar R."/>
            <person name="Das P."/>
            <person name="Joshi C.G."/>
            <person name="Kumar D."/>
            <person name="Nagpure N.S."/>
            <person name="Pandey M."/>
            <person name="Agarwal S."/>
            <person name="Srivastava S."/>
            <person name="Singh M."/>
            <person name="Sahoo L."/>
            <person name="Jayasankar P."/>
            <person name="Meher P.K."/>
            <person name="Koringa P.G."/>
            <person name="Iquebal M.A."/>
            <person name="Das S.P."/>
            <person name="Bit A."/>
            <person name="Patnaik S."/>
            <person name="Patel N."/>
            <person name="Shah T.M."/>
            <person name="Hinsu A."/>
            <person name="Jena J.K."/>
        </authorList>
    </citation>
    <scope>NUCLEOTIDE SEQUENCE</scope>
    <source>
        <strain evidence="2">CIFAMagur01</strain>
        <tissue evidence="2">Testis</tissue>
    </source>
</reference>
<feature type="compositionally biased region" description="Low complexity" evidence="1">
    <location>
        <begin position="1"/>
        <end position="31"/>
    </location>
</feature>
<feature type="compositionally biased region" description="Basic and acidic residues" evidence="1">
    <location>
        <begin position="32"/>
        <end position="42"/>
    </location>
</feature>
<feature type="region of interest" description="Disordered" evidence="1">
    <location>
        <begin position="1"/>
        <end position="42"/>
    </location>
</feature>
<dbReference type="PANTHER" id="PTHR31025">
    <property type="entry name" value="SI:CH211-196P9.1-RELATED"/>
    <property type="match status" value="1"/>
</dbReference>
<feature type="non-terminal residue" evidence="2">
    <location>
        <position position="1"/>
    </location>
</feature>
<evidence type="ECO:0000313" key="2">
    <source>
        <dbReference type="EMBL" id="KAF5884295.1"/>
    </source>
</evidence>
<dbReference type="EMBL" id="QNUK01001308">
    <property type="protein sequence ID" value="KAF5884295.1"/>
    <property type="molecule type" value="Genomic_DNA"/>
</dbReference>
<dbReference type="OrthoDB" id="7687839at2759"/>
<feature type="non-terminal residue" evidence="2">
    <location>
        <position position="129"/>
    </location>
</feature>
<organism evidence="2 3">
    <name type="scientific">Clarias magur</name>
    <name type="common">Asian catfish</name>
    <name type="synonym">Macropteronotus magur</name>
    <dbReference type="NCBI Taxonomy" id="1594786"/>
    <lineage>
        <taxon>Eukaryota</taxon>
        <taxon>Metazoa</taxon>
        <taxon>Chordata</taxon>
        <taxon>Craniata</taxon>
        <taxon>Vertebrata</taxon>
        <taxon>Euteleostomi</taxon>
        <taxon>Actinopterygii</taxon>
        <taxon>Neopterygii</taxon>
        <taxon>Teleostei</taxon>
        <taxon>Ostariophysi</taxon>
        <taxon>Siluriformes</taxon>
        <taxon>Clariidae</taxon>
        <taxon>Clarias</taxon>
    </lineage>
</organism>
<accession>A0A8J4T1W4</accession>